<feature type="domain" description="6-phosphogluconate dehydrogenase NADP-binding" evidence="10">
    <location>
        <begin position="34"/>
        <end position="193"/>
    </location>
</feature>
<dbReference type="STRING" id="90262.A0A1X2IID7"/>
<feature type="active site" evidence="8">
    <location>
        <position position="202"/>
    </location>
</feature>
<gene>
    <name evidence="12" type="ORF">BCR42DRAFT_351138</name>
</gene>
<evidence type="ECO:0000256" key="2">
    <source>
        <dbReference type="ARBA" id="ARBA00006013"/>
    </source>
</evidence>
<organism evidence="12 13">
    <name type="scientific">Absidia repens</name>
    <dbReference type="NCBI Taxonomy" id="90262"/>
    <lineage>
        <taxon>Eukaryota</taxon>
        <taxon>Fungi</taxon>
        <taxon>Fungi incertae sedis</taxon>
        <taxon>Mucoromycota</taxon>
        <taxon>Mucoromycotina</taxon>
        <taxon>Mucoromycetes</taxon>
        <taxon>Mucorales</taxon>
        <taxon>Cunninghamellaceae</taxon>
        <taxon>Absidia</taxon>
    </lineage>
</organism>
<keyword evidence="13" id="KW-1185">Reference proteome</keyword>
<reference evidence="12 13" key="1">
    <citation type="submission" date="2016-07" db="EMBL/GenBank/DDBJ databases">
        <title>Pervasive Adenine N6-methylation of Active Genes in Fungi.</title>
        <authorList>
            <consortium name="DOE Joint Genome Institute"/>
            <person name="Mondo S.J."/>
            <person name="Dannebaum R.O."/>
            <person name="Kuo R.C."/>
            <person name="Labutti K."/>
            <person name="Haridas S."/>
            <person name="Kuo A."/>
            <person name="Salamov A."/>
            <person name="Ahrendt S.R."/>
            <person name="Lipzen A."/>
            <person name="Sullivan W."/>
            <person name="Andreopoulos W.B."/>
            <person name="Clum A."/>
            <person name="Lindquist E."/>
            <person name="Daum C."/>
            <person name="Ramamoorthy G.K."/>
            <person name="Gryganskyi A."/>
            <person name="Culley D."/>
            <person name="Magnuson J.K."/>
            <person name="James T.Y."/>
            <person name="O'Malley M.A."/>
            <person name="Stajich J.E."/>
            <person name="Spatafora J.W."/>
            <person name="Visel A."/>
            <person name="Grigoriev I.V."/>
        </authorList>
    </citation>
    <scope>NUCLEOTIDE SEQUENCE [LARGE SCALE GENOMIC DNA]</scope>
    <source>
        <strain evidence="12 13">NRRL 1336</strain>
    </source>
</reference>
<comment type="similarity">
    <text evidence="2">Belongs to the HIBADH-related family. 3-hydroxyisobutyrate dehydrogenase subfamily.</text>
</comment>
<dbReference type="SUPFAM" id="SSF48179">
    <property type="entry name" value="6-phosphogluconate dehydrogenase C-terminal domain-like"/>
    <property type="match status" value="1"/>
</dbReference>
<dbReference type="EC" id="1.1.1.31" evidence="3 9"/>
<sequence length="342" mass="36104">MLLLSQRTRFIPSLYRPVRHFSFTAASNNRNTSVGLIGLGQMGHGMAKNLAEKSTGKVIVYDMNTAAVETITSKYPHVQVAKSAEEVAEKATTVLTMLPASAHVDAVYKGLESVVGKDHMLIDSSTIDAQVARDVATRMLDKQALAFDAPVSGGTVGAANGTLTFMVGAPSEEAFEKTRPVLSLMGKNVVYCGKNGTGQVAKLCNNMLLGISMMGVAETMLLGSKLGMDPLLLASILNNSTGRCWSSDSNNPHPGVIPNAPAGRGYQGGFSNKLMAKDLGLAMKAAHDAQAQPALGTMAAELYTHLSTTKDFESLDFSSIYKWLAENANSNEAGEGKTAVGK</sequence>
<comment type="catalytic activity">
    <reaction evidence="7 9">
        <text>3-hydroxy-2-methylpropanoate + NAD(+) = 2-methyl-3-oxopropanoate + NADH + H(+)</text>
        <dbReference type="Rhea" id="RHEA:17681"/>
        <dbReference type="ChEBI" id="CHEBI:11805"/>
        <dbReference type="ChEBI" id="CHEBI:15378"/>
        <dbReference type="ChEBI" id="CHEBI:57540"/>
        <dbReference type="ChEBI" id="CHEBI:57700"/>
        <dbReference type="ChEBI" id="CHEBI:57945"/>
        <dbReference type="EC" id="1.1.1.31"/>
    </reaction>
</comment>
<dbReference type="InterPro" id="IPR008927">
    <property type="entry name" value="6-PGluconate_DH-like_C_sf"/>
</dbReference>
<dbReference type="Pfam" id="PF03446">
    <property type="entry name" value="NAD_binding_2"/>
    <property type="match status" value="1"/>
</dbReference>
<evidence type="ECO:0000256" key="1">
    <source>
        <dbReference type="ARBA" id="ARBA00005109"/>
    </source>
</evidence>
<dbReference type="InterPro" id="IPR002204">
    <property type="entry name" value="3-OH-isobutyrate_DH-rel_CS"/>
</dbReference>
<dbReference type="Proteomes" id="UP000193560">
    <property type="component" value="Unassembled WGS sequence"/>
</dbReference>
<keyword evidence="6 9" id="KW-0520">NAD</keyword>
<dbReference type="UniPathway" id="UPA00362"/>
<name>A0A1X2IID7_9FUNG</name>
<dbReference type="PANTHER" id="PTHR22981:SF7">
    <property type="entry name" value="3-HYDROXYISOBUTYRATE DEHYDROGENASE, MITOCHONDRIAL"/>
    <property type="match status" value="1"/>
</dbReference>
<evidence type="ECO:0000256" key="5">
    <source>
        <dbReference type="ARBA" id="ARBA00023002"/>
    </source>
</evidence>
<evidence type="ECO:0000259" key="10">
    <source>
        <dbReference type="Pfam" id="PF03446"/>
    </source>
</evidence>
<evidence type="ECO:0000256" key="7">
    <source>
        <dbReference type="ARBA" id="ARBA00049197"/>
    </source>
</evidence>
<dbReference type="GO" id="GO:0005739">
    <property type="term" value="C:mitochondrion"/>
    <property type="evidence" value="ECO:0007669"/>
    <property type="project" value="TreeGrafter"/>
</dbReference>
<protein>
    <recommendedName>
        <fullName evidence="3 9">3-hydroxyisobutyrate dehydrogenase</fullName>
        <shortName evidence="9">HIBADH</shortName>
        <ecNumber evidence="3 9">1.1.1.31</ecNumber>
    </recommendedName>
</protein>
<dbReference type="NCBIfam" id="TIGR01692">
    <property type="entry name" value="HIBADH"/>
    <property type="match status" value="1"/>
</dbReference>
<dbReference type="SUPFAM" id="SSF51735">
    <property type="entry name" value="NAD(P)-binding Rossmann-fold domains"/>
    <property type="match status" value="1"/>
</dbReference>
<keyword evidence="4 9" id="KW-0101">Branched-chain amino acid catabolism</keyword>
<evidence type="ECO:0000256" key="6">
    <source>
        <dbReference type="ARBA" id="ARBA00023027"/>
    </source>
</evidence>
<dbReference type="Pfam" id="PF14833">
    <property type="entry name" value="NAD_binding_11"/>
    <property type="match status" value="1"/>
</dbReference>
<keyword evidence="5 9" id="KW-0560">Oxidoreductase</keyword>
<dbReference type="PROSITE" id="PS00895">
    <property type="entry name" value="3_HYDROXYISOBUT_DH"/>
    <property type="match status" value="1"/>
</dbReference>
<dbReference type="InterPro" id="IPR015815">
    <property type="entry name" value="HIBADH-related"/>
</dbReference>
<dbReference type="AlphaFoldDB" id="A0A1X2IID7"/>
<accession>A0A1X2IID7</accession>
<dbReference type="PANTHER" id="PTHR22981">
    <property type="entry name" value="3-HYDROXYISOBUTYRATE DEHYDROGENASE-RELATED"/>
    <property type="match status" value="1"/>
</dbReference>
<evidence type="ECO:0000313" key="12">
    <source>
        <dbReference type="EMBL" id="ORZ17070.1"/>
    </source>
</evidence>
<proteinExistence type="inferred from homology"/>
<dbReference type="PIRSF" id="PIRSF000103">
    <property type="entry name" value="HIBADH"/>
    <property type="match status" value="1"/>
</dbReference>
<evidence type="ECO:0000259" key="11">
    <source>
        <dbReference type="Pfam" id="PF14833"/>
    </source>
</evidence>
<feature type="domain" description="3-hydroxyisobutyrate dehydrogenase-like NAD-binding" evidence="11">
    <location>
        <begin position="196"/>
        <end position="324"/>
    </location>
</feature>
<dbReference type="Gene3D" id="1.10.1040.10">
    <property type="entry name" value="N-(1-d-carboxylethyl)-l-norvaline Dehydrogenase, domain 2"/>
    <property type="match status" value="1"/>
</dbReference>
<dbReference type="GO" id="GO:0008442">
    <property type="term" value="F:3-hydroxyisobutyrate dehydrogenase activity"/>
    <property type="evidence" value="ECO:0007669"/>
    <property type="project" value="UniProtKB-EC"/>
</dbReference>
<comment type="caution">
    <text evidence="12">The sequence shown here is derived from an EMBL/GenBank/DDBJ whole genome shotgun (WGS) entry which is preliminary data.</text>
</comment>
<dbReference type="OrthoDB" id="435038at2759"/>
<evidence type="ECO:0000256" key="8">
    <source>
        <dbReference type="PIRSR" id="PIRSR000103-1"/>
    </source>
</evidence>
<dbReference type="InterPro" id="IPR036291">
    <property type="entry name" value="NAD(P)-bd_dom_sf"/>
</dbReference>
<dbReference type="InterPro" id="IPR006115">
    <property type="entry name" value="6PGDH_NADP-bd"/>
</dbReference>
<dbReference type="EMBL" id="MCGE01000010">
    <property type="protein sequence ID" value="ORZ17070.1"/>
    <property type="molecule type" value="Genomic_DNA"/>
</dbReference>
<evidence type="ECO:0000256" key="4">
    <source>
        <dbReference type="ARBA" id="ARBA00022456"/>
    </source>
</evidence>
<dbReference type="InterPro" id="IPR011548">
    <property type="entry name" value="HIBADH"/>
</dbReference>
<dbReference type="InterPro" id="IPR029154">
    <property type="entry name" value="HIBADH-like_NADP-bd"/>
</dbReference>
<dbReference type="Gene3D" id="3.40.50.720">
    <property type="entry name" value="NAD(P)-binding Rossmann-like Domain"/>
    <property type="match status" value="1"/>
</dbReference>
<dbReference type="FunFam" id="1.10.1040.10:FF:000006">
    <property type="entry name" value="3-hydroxyisobutyrate dehydrogenase"/>
    <property type="match status" value="1"/>
</dbReference>
<dbReference type="GO" id="GO:0051287">
    <property type="term" value="F:NAD binding"/>
    <property type="evidence" value="ECO:0007669"/>
    <property type="project" value="InterPro"/>
</dbReference>
<evidence type="ECO:0000313" key="13">
    <source>
        <dbReference type="Proteomes" id="UP000193560"/>
    </source>
</evidence>
<dbReference type="GO" id="GO:0006574">
    <property type="term" value="P:L-valine catabolic process"/>
    <property type="evidence" value="ECO:0007669"/>
    <property type="project" value="UniProtKB-UniPathway"/>
</dbReference>
<dbReference type="InterPro" id="IPR013328">
    <property type="entry name" value="6PGD_dom2"/>
</dbReference>
<evidence type="ECO:0000256" key="9">
    <source>
        <dbReference type="RuleBase" id="RU910714"/>
    </source>
</evidence>
<evidence type="ECO:0000256" key="3">
    <source>
        <dbReference type="ARBA" id="ARBA00012991"/>
    </source>
</evidence>
<dbReference type="GO" id="GO:0050661">
    <property type="term" value="F:NADP binding"/>
    <property type="evidence" value="ECO:0007669"/>
    <property type="project" value="InterPro"/>
</dbReference>
<comment type="pathway">
    <text evidence="1 9">Amino-acid degradation; L-valine degradation.</text>
</comment>